<dbReference type="SUPFAM" id="SSF51261">
    <property type="entry name" value="Duplicated hybrid motif"/>
    <property type="match status" value="1"/>
</dbReference>
<dbReference type="PANTHER" id="PTHR21666:SF263">
    <property type="entry name" value="MUREIN HYDROLASE ACTIVATOR NLPD"/>
    <property type="match status" value="1"/>
</dbReference>
<dbReference type="SMART" id="SM00257">
    <property type="entry name" value="LysM"/>
    <property type="match status" value="1"/>
</dbReference>
<dbReference type="PROSITE" id="PS51257">
    <property type="entry name" value="PROKAR_LIPOPROTEIN"/>
    <property type="match status" value="1"/>
</dbReference>
<evidence type="ECO:0000256" key="2">
    <source>
        <dbReference type="SAM" id="MobiDB-lite"/>
    </source>
</evidence>
<dbReference type="Gene3D" id="3.10.350.10">
    <property type="entry name" value="LysM domain"/>
    <property type="match status" value="1"/>
</dbReference>
<dbReference type="InterPro" id="IPR018392">
    <property type="entry name" value="LysM"/>
</dbReference>
<dbReference type="PANTHER" id="PTHR21666">
    <property type="entry name" value="PEPTIDASE-RELATED"/>
    <property type="match status" value="1"/>
</dbReference>
<proteinExistence type="inferred from homology"/>
<protein>
    <submittedName>
        <fullName evidence="4">Peptidoglycan DD-metalloendopeptidase family protein</fullName>
    </submittedName>
</protein>
<feature type="region of interest" description="Disordered" evidence="2">
    <location>
        <begin position="48"/>
        <end position="67"/>
    </location>
</feature>
<dbReference type="EMBL" id="JBBKZU010000003">
    <property type="protein sequence ID" value="MEJ8811328.1"/>
    <property type="molecule type" value="Genomic_DNA"/>
</dbReference>
<evidence type="ECO:0000259" key="3">
    <source>
        <dbReference type="PROSITE" id="PS51782"/>
    </source>
</evidence>
<comment type="caution">
    <text evidence="4">The sequence shown here is derived from an EMBL/GenBank/DDBJ whole genome shotgun (WGS) entry which is preliminary data.</text>
</comment>
<dbReference type="CDD" id="cd00118">
    <property type="entry name" value="LysM"/>
    <property type="match status" value="1"/>
</dbReference>
<reference evidence="4 5" key="1">
    <citation type="submission" date="2024-03" db="EMBL/GenBank/DDBJ databases">
        <title>Novel species of the genus Variovorax.</title>
        <authorList>
            <person name="Liu Q."/>
            <person name="Xin Y.-H."/>
        </authorList>
    </citation>
    <scope>NUCLEOTIDE SEQUENCE [LARGE SCALE GENOMIC DNA]</scope>
    <source>
        <strain evidence="4 5">KACC 18899</strain>
    </source>
</reference>
<feature type="domain" description="LysM" evidence="3">
    <location>
        <begin position="78"/>
        <end position="122"/>
    </location>
</feature>
<accession>A0ABU8VCD4</accession>
<sequence>MQGIGNRGWLAGMTLAVALVIVGCSTPSGPVPVEDRGAMTRAPAAGATNVQPGIGVPPITTDPSGKPLPGIENYGKPGYYAVRPGDTIRRIGAETGQSWQNIAKWNNLDNPDLIEVGQVLRVIPPVGAVAASTPAPAVASTADASGTANRSTTQPIVAPATAAAAASSANAATNGTAKPPAPVTASPTPPAASVSGDEDVGWIWPAQGSLIAGFDEAKNKGLDISGKAGDSVLAAADGRVVYAGAGLRGYGNLIILKHNNTYLTAYAHNRTLLVKEDQSVQKGQKIAEMGNSDADRVKLHFEIRRQGKPVDPARYLPPR</sequence>
<feature type="compositionally biased region" description="Pro residues" evidence="2">
    <location>
        <begin position="179"/>
        <end position="190"/>
    </location>
</feature>
<dbReference type="PROSITE" id="PS51782">
    <property type="entry name" value="LYSM"/>
    <property type="match status" value="1"/>
</dbReference>
<dbReference type="InterPro" id="IPR016047">
    <property type="entry name" value="M23ase_b-sheet_dom"/>
</dbReference>
<evidence type="ECO:0000256" key="1">
    <source>
        <dbReference type="ARBA" id="ARBA00038420"/>
    </source>
</evidence>
<evidence type="ECO:0000313" key="4">
    <source>
        <dbReference type="EMBL" id="MEJ8811328.1"/>
    </source>
</evidence>
<dbReference type="InterPro" id="IPR036779">
    <property type="entry name" value="LysM_dom_sf"/>
</dbReference>
<gene>
    <name evidence="4" type="ORF">WKW77_09645</name>
</gene>
<organism evidence="4 5">
    <name type="scientific">Variovorax ureilyticus</name>
    <dbReference type="NCBI Taxonomy" id="1836198"/>
    <lineage>
        <taxon>Bacteria</taxon>
        <taxon>Pseudomonadati</taxon>
        <taxon>Pseudomonadota</taxon>
        <taxon>Betaproteobacteria</taxon>
        <taxon>Burkholderiales</taxon>
        <taxon>Comamonadaceae</taxon>
        <taxon>Variovorax</taxon>
    </lineage>
</organism>
<dbReference type="InterPro" id="IPR011055">
    <property type="entry name" value="Dup_hybrid_motif"/>
</dbReference>
<dbReference type="Proteomes" id="UP001365846">
    <property type="component" value="Unassembled WGS sequence"/>
</dbReference>
<keyword evidence="5" id="KW-1185">Reference proteome</keyword>
<evidence type="ECO:0000313" key="5">
    <source>
        <dbReference type="Proteomes" id="UP001365846"/>
    </source>
</evidence>
<dbReference type="Pfam" id="PF01551">
    <property type="entry name" value="Peptidase_M23"/>
    <property type="match status" value="1"/>
</dbReference>
<dbReference type="Gene3D" id="2.70.70.10">
    <property type="entry name" value="Glucose Permease (Domain IIA)"/>
    <property type="match status" value="1"/>
</dbReference>
<dbReference type="Pfam" id="PF01476">
    <property type="entry name" value="LysM"/>
    <property type="match status" value="1"/>
</dbReference>
<name>A0ABU8VCD4_9BURK</name>
<dbReference type="RefSeq" id="WP_340356625.1">
    <property type="nucleotide sequence ID" value="NZ_JBBKZU010000003.1"/>
</dbReference>
<dbReference type="CDD" id="cd12797">
    <property type="entry name" value="M23_peptidase"/>
    <property type="match status" value="1"/>
</dbReference>
<dbReference type="InterPro" id="IPR050570">
    <property type="entry name" value="Cell_wall_metabolism_enzyme"/>
</dbReference>
<comment type="similarity">
    <text evidence="1">Belongs to the E.coli NlpD/Haemophilus LppB family.</text>
</comment>
<feature type="region of interest" description="Disordered" evidence="2">
    <location>
        <begin position="171"/>
        <end position="198"/>
    </location>
</feature>